<keyword evidence="1" id="KW-0175">Coiled coil</keyword>
<name>A0A8I6TH54_CIMLE</name>
<dbReference type="RefSeq" id="XP_014259249.1">
    <property type="nucleotide sequence ID" value="XM_014403763.2"/>
</dbReference>
<dbReference type="KEGG" id="clec:106672380"/>
<dbReference type="AlphaFoldDB" id="A0A8I6TH54"/>
<dbReference type="EnsemblMetazoa" id="XM_014403763.2">
    <property type="protein sequence ID" value="XP_014259249.1"/>
    <property type="gene ID" value="LOC106672380"/>
</dbReference>
<reference evidence="2" key="1">
    <citation type="submission" date="2022-01" db="UniProtKB">
        <authorList>
            <consortium name="EnsemblMetazoa"/>
        </authorList>
    </citation>
    <scope>IDENTIFICATION</scope>
</reference>
<feature type="coiled-coil region" evidence="1">
    <location>
        <begin position="7"/>
        <end position="34"/>
    </location>
</feature>
<keyword evidence="3" id="KW-1185">Reference proteome</keyword>
<organism evidence="2 3">
    <name type="scientific">Cimex lectularius</name>
    <name type="common">Bed bug</name>
    <name type="synonym">Acanthia lectularia</name>
    <dbReference type="NCBI Taxonomy" id="79782"/>
    <lineage>
        <taxon>Eukaryota</taxon>
        <taxon>Metazoa</taxon>
        <taxon>Ecdysozoa</taxon>
        <taxon>Arthropoda</taxon>
        <taxon>Hexapoda</taxon>
        <taxon>Insecta</taxon>
        <taxon>Pterygota</taxon>
        <taxon>Neoptera</taxon>
        <taxon>Paraneoptera</taxon>
        <taxon>Hemiptera</taxon>
        <taxon>Heteroptera</taxon>
        <taxon>Panheteroptera</taxon>
        <taxon>Cimicomorpha</taxon>
        <taxon>Cimicidae</taxon>
        <taxon>Cimex</taxon>
    </lineage>
</organism>
<evidence type="ECO:0000313" key="2">
    <source>
        <dbReference type="EnsemblMetazoa" id="XP_014259249.1"/>
    </source>
</evidence>
<sequence length="278" mass="32129">MANKVKKQSLEDRIISLESEMMKMAEKETKLEKKKWECCAATIRKEPWHTTIYDLEFCAKPIKKRKLCKPHGIKEHDGDPIAQAYKNELKSNLELEKLANRCAYENGDCYYYKLLQKNPSIIKVVESPVKQKALEDEFFERGRSVYQIDYCRIHEKAGIGLAPVVQTALEYQDIEIPQKWQPVPLTEYRSSYRDHKGIAPWELTPSPIIPPKGELTSAVEREKKILNAEVGETEYRGVIGTLGWKIIRDEFHGKIPPLPHELVLSKEEEVQKTFSSLS</sequence>
<dbReference type="GeneID" id="106672380"/>
<evidence type="ECO:0000256" key="1">
    <source>
        <dbReference type="SAM" id="Coils"/>
    </source>
</evidence>
<dbReference type="Proteomes" id="UP000494040">
    <property type="component" value="Unassembled WGS sequence"/>
</dbReference>
<protein>
    <submittedName>
        <fullName evidence="2">Uncharacterized protein</fullName>
    </submittedName>
</protein>
<dbReference type="OrthoDB" id="7201605at2759"/>
<accession>A0A8I6TH54</accession>
<evidence type="ECO:0000313" key="3">
    <source>
        <dbReference type="Proteomes" id="UP000494040"/>
    </source>
</evidence>
<proteinExistence type="predicted"/>
<dbReference type="OMA" id="YRNPWKI"/>